<reference evidence="1" key="1">
    <citation type="submission" date="2018-04" db="EMBL/GenBank/DDBJ databases">
        <title>Whole genome sequencing of Hypsizygus marmoreus.</title>
        <authorList>
            <person name="Choi I.-G."/>
            <person name="Min B."/>
            <person name="Kim J.-G."/>
            <person name="Kim S."/>
            <person name="Oh Y.-L."/>
            <person name="Kong W.-S."/>
            <person name="Park H."/>
            <person name="Jeong J."/>
            <person name="Song E.-S."/>
        </authorList>
    </citation>
    <scope>NUCLEOTIDE SEQUENCE [LARGE SCALE GENOMIC DNA]</scope>
    <source>
        <strain evidence="1">51987-8</strain>
    </source>
</reference>
<proteinExistence type="predicted"/>
<accession>A0A369JJL8</accession>
<dbReference type="AlphaFoldDB" id="A0A369JJL8"/>
<evidence type="ECO:0000313" key="1">
    <source>
        <dbReference type="EMBL" id="RDB19594.1"/>
    </source>
</evidence>
<comment type="caution">
    <text evidence="1">The sequence shown here is derived from an EMBL/GenBank/DDBJ whole genome shotgun (WGS) entry which is preliminary data.</text>
</comment>
<dbReference type="InParanoid" id="A0A369JJL8"/>
<dbReference type="EMBL" id="LUEZ02000077">
    <property type="protein sequence ID" value="RDB19594.1"/>
    <property type="molecule type" value="Genomic_DNA"/>
</dbReference>
<organism evidence="1 2">
    <name type="scientific">Hypsizygus marmoreus</name>
    <name type="common">White beech mushroom</name>
    <name type="synonym">Agaricus marmoreus</name>
    <dbReference type="NCBI Taxonomy" id="39966"/>
    <lineage>
        <taxon>Eukaryota</taxon>
        <taxon>Fungi</taxon>
        <taxon>Dikarya</taxon>
        <taxon>Basidiomycota</taxon>
        <taxon>Agaricomycotina</taxon>
        <taxon>Agaricomycetes</taxon>
        <taxon>Agaricomycetidae</taxon>
        <taxon>Agaricales</taxon>
        <taxon>Tricholomatineae</taxon>
        <taxon>Lyophyllaceae</taxon>
        <taxon>Hypsizygus</taxon>
    </lineage>
</organism>
<gene>
    <name evidence="1" type="ORF">Hypma_013250</name>
</gene>
<sequence length="76" mass="8137">MPRYRGLLELHYYWAAQDIDTTADLLPIAAGVETGLGLQPASSSAFDNSIVWTSHPIASLVFTCTSKAISGTDLPL</sequence>
<evidence type="ECO:0000313" key="2">
    <source>
        <dbReference type="Proteomes" id="UP000076154"/>
    </source>
</evidence>
<dbReference type="Proteomes" id="UP000076154">
    <property type="component" value="Unassembled WGS sequence"/>
</dbReference>
<protein>
    <submittedName>
        <fullName evidence="1">Uncharacterized protein</fullName>
    </submittedName>
</protein>
<name>A0A369JJL8_HYPMA</name>
<keyword evidence="2" id="KW-1185">Reference proteome</keyword>